<keyword evidence="2" id="KW-0808">Transferase</keyword>
<protein>
    <submittedName>
        <fullName evidence="2">Acetyltransferase (GNAT) domain-containing protein</fullName>
    </submittedName>
</protein>
<evidence type="ECO:0000313" key="2">
    <source>
        <dbReference type="EMBL" id="SFW38988.1"/>
    </source>
</evidence>
<evidence type="ECO:0000259" key="1">
    <source>
        <dbReference type="PROSITE" id="PS51186"/>
    </source>
</evidence>
<dbReference type="Pfam" id="PF13673">
    <property type="entry name" value="Acetyltransf_10"/>
    <property type="match status" value="1"/>
</dbReference>
<dbReference type="CDD" id="cd04301">
    <property type="entry name" value="NAT_SF"/>
    <property type="match status" value="1"/>
</dbReference>
<dbReference type="AlphaFoldDB" id="A0A1K1NUK4"/>
<gene>
    <name evidence="2" type="ORF">SAMN02927921_01463</name>
</gene>
<dbReference type="OrthoDB" id="1178186at2"/>
<dbReference type="STRING" id="1150368.SAMN02927921_01463"/>
<dbReference type="EMBL" id="FPJE01000006">
    <property type="protein sequence ID" value="SFW38988.1"/>
    <property type="molecule type" value="Genomic_DNA"/>
</dbReference>
<dbReference type="Proteomes" id="UP000182248">
    <property type="component" value="Unassembled WGS sequence"/>
</dbReference>
<evidence type="ECO:0000313" key="3">
    <source>
        <dbReference type="Proteomes" id="UP000182248"/>
    </source>
</evidence>
<name>A0A1K1NUK4_9FLAO</name>
<dbReference type="InterPro" id="IPR016181">
    <property type="entry name" value="Acyl_CoA_acyltransferase"/>
</dbReference>
<organism evidence="2 3">
    <name type="scientific">Sinomicrobium oceani</name>
    <dbReference type="NCBI Taxonomy" id="1150368"/>
    <lineage>
        <taxon>Bacteria</taxon>
        <taxon>Pseudomonadati</taxon>
        <taxon>Bacteroidota</taxon>
        <taxon>Flavobacteriia</taxon>
        <taxon>Flavobacteriales</taxon>
        <taxon>Flavobacteriaceae</taxon>
        <taxon>Sinomicrobium</taxon>
    </lineage>
</organism>
<dbReference type="SUPFAM" id="SSF55729">
    <property type="entry name" value="Acyl-CoA N-acyltransferases (Nat)"/>
    <property type="match status" value="1"/>
</dbReference>
<keyword evidence="3" id="KW-1185">Reference proteome</keyword>
<feature type="domain" description="N-acetyltransferase" evidence="1">
    <location>
        <begin position="1"/>
        <end position="141"/>
    </location>
</feature>
<dbReference type="InterPro" id="IPR000182">
    <property type="entry name" value="GNAT_dom"/>
</dbReference>
<accession>A0A1K1NUK4</accession>
<sequence length="141" mass="16407">MDTPNFYIRKISGSRTWPIRHRVMYPEMSPESVILPQDREGIHFGLFLPDDRLIAVISLFEGENGHYQFRKFATESAEQGKGYGTALLTYIIDLCRCRNATRLWCNARISASAFYSRYGFTKTDITFSKDGHDFVIMERMF</sequence>
<reference evidence="2 3" key="1">
    <citation type="submission" date="2016-11" db="EMBL/GenBank/DDBJ databases">
        <authorList>
            <person name="Jaros S."/>
            <person name="Januszkiewicz K."/>
            <person name="Wedrychowicz H."/>
        </authorList>
    </citation>
    <scope>NUCLEOTIDE SEQUENCE [LARGE SCALE GENOMIC DNA]</scope>
    <source>
        <strain evidence="2 3">CGMCC 1.12145</strain>
    </source>
</reference>
<dbReference type="GO" id="GO:0016747">
    <property type="term" value="F:acyltransferase activity, transferring groups other than amino-acyl groups"/>
    <property type="evidence" value="ECO:0007669"/>
    <property type="project" value="InterPro"/>
</dbReference>
<dbReference type="Gene3D" id="3.40.630.30">
    <property type="match status" value="1"/>
</dbReference>
<dbReference type="PROSITE" id="PS51186">
    <property type="entry name" value="GNAT"/>
    <property type="match status" value="1"/>
</dbReference>
<proteinExistence type="predicted"/>